<dbReference type="EMBL" id="BMTL01000035">
    <property type="protein sequence ID" value="GGS18436.1"/>
    <property type="molecule type" value="Genomic_DNA"/>
</dbReference>
<dbReference type="PANTHER" id="PTHR34817">
    <property type="entry name" value="NUCLEOTIDYLTRANSFERASE"/>
    <property type="match status" value="1"/>
</dbReference>
<proteinExistence type="predicted"/>
<dbReference type="Pfam" id="PF10127">
    <property type="entry name" value="RlaP"/>
    <property type="match status" value="1"/>
</dbReference>
<evidence type="ECO:0008006" key="3">
    <source>
        <dbReference type="Google" id="ProtNLM"/>
    </source>
</evidence>
<dbReference type="InterPro" id="IPR018775">
    <property type="entry name" value="RlaP"/>
</dbReference>
<accession>A0A918G4G4</accession>
<reference evidence="1" key="1">
    <citation type="journal article" date="2014" name="Int. J. Syst. Evol. Microbiol.">
        <title>Complete genome sequence of Corynebacterium casei LMG S-19264T (=DSM 44701T), isolated from a smear-ripened cheese.</title>
        <authorList>
            <consortium name="US DOE Joint Genome Institute (JGI-PGF)"/>
            <person name="Walter F."/>
            <person name="Albersmeier A."/>
            <person name="Kalinowski J."/>
            <person name="Ruckert C."/>
        </authorList>
    </citation>
    <scope>NUCLEOTIDE SEQUENCE</scope>
    <source>
        <strain evidence="1">JCM 4386</strain>
    </source>
</reference>
<dbReference type="PANTHER" id="PTHR34817:SF1">
    <property type="entry name" value="NUCLEOTIDYLTRANSFERASE"/>
    <property type="match status" value="1"/>
</dbReference>
<gene>
    <name evidence="1" type="ORF">GCM10010269_66880</name>
</gene>
<dbReference type="AlphaFoldDB" id="A0A918G4G4"/>
<dbReference type="Proteomes" id="UP000606194">
    <property type="component" value="Unassembled WGS sequence"/>
</dbReference>
<keyword evidence="2" id="KW-1185">Reference proteome</keyword>
<comment type="caution">
    <text evidence="1">The sequence shown here is derived from an EMBL/GenBank/DDBJ whole genome shotgun (WGS) entry which is preliminary data.</text>
</comment>
<reference evidence="1" key="2">
    <citation type="submission" date="2020-09" db="EMBL/GenBank/DDBJ databases">
        <authorList>
            <person name="Sun Q."/>
            <person name="Ohkuma M."/>
        </authorList>
    </citation>
    <scope>NUCLEOTIDE SEQUENCE</scope>
    <source>
        <strain evidence="1">JCM 4386</strain>
    </source>
</reference>
<evidence type="ECO:0000313" key="2">
    <source>
        <dbReference type="Proteomes" id="UP000606194"/>
    </source>
</evidence>
<evidence type="ECO:0000313" key="1">
    <source>
        <dbReference type="EMBL" id="GGS18436.1"/>
    </source>
</evidence>
<organism evidence="1 2">
    <name type="scientific">Streptomyces humidus</name>
    <dbReference type="NCBI Taxonomy" id="52259"/>
    <lineage>
        <taxon>Bacteria</taxon>
        <taxon>Bacillati</taxon>
        <taxon>Actinomycetota</taxon>
        <taxon>Actinomycetes</taxon>
        <taxon>Kitasatosporales</taxon>
        <taxon>Streptomycetaceae</taxon>
        <taxon>Streptomyces</taxon>
    </lineage>
</organism>
<dbReference type="RefSeq" id="WP_190153090.1">
    <property type="nucleotide sequence ID" value="NZ_BMTL01000035.1"/>
</dbReference>
<name>A0A918G4G4_9ACTN</name>
<protein>
    <recommendedName>
        <fullName evidence="3">Nucleotidyltransferase</fullName>
    </recommendedName>
</protein>
<sequence>MTVTNILLSGIVGSTAYGLAHEGSDVDRLGMFATPTEELHGLHRPPESHVSTAPDRTLHEAGKWCRLALSGNPTVMELVWLPDELYEVRTPLGDELVDLRGTLLGARRIRDAYLGYATQQFRKLQNRRADAAADGSHRRVAKHARHLRRLCTQGYELYATGRLTIRVEDPESYHRFGEQVAADPEAARPLLRRFEEAFADTRSALPEQPDDRAADAWLRRVRREFYATARATSV</sequence>